<comment type="caution">
    <text evidence="3">The sequence shown here is derived from an EMBL/GenBank/DDBJ whole genome shotgun (WGS) entry which is preliminary data.</text>
</comment>
<dbReference type="Proteomes" id="UP001183410">
    <property type="component" value="Unassembled WGS sequence"/>
</dbReference>
<keyword evidence="2" id="KW-1133">Transmembrane helix</keyword>
<feature type="transmembrane region" description="Helical" evidence="2">
    <location>
        <begin position="65"/>
        <end position="83"/>
    </location>
</feature>
<feature type="transmembrane region" description="Helical" evidence="2">
    <location>
        <begin position="89"/>
        <end position="110"/>
    </location>
</feature>
<protein>
    <recommendedName>
        <fullName evidence="5">Protease</fullName>
    </recommendedName>
</protein>
<evidence type="ECO:0000313" key="3">
    <source>
        <dbReference type="EMBL" id="MDT0270470.1"/>
    </source>
</evidence>
<evidence type="ECO:0000256" key="2">
    <source>
        <dbReference type="SAM" id="Phobius"/>
    </source>
</evidence>
<gene>
    <name evidence="3" type="ORF">RM844_29785</name>
</gene>
<feature type="compositionally biased region" description="Low complexity" evidence="1">
    <location>
        <begin position="126"/>
        <end position="139"/>
    </location>
</feature>
<evidence type="ECO:0008006" key="5">
    <source>
        <dbReference type="Google" id="ProtNLM"/>
    </source>
</evidence>
<evidence type="ECO:0000313" key="4">
    <source>
        <dbReference type="Proteomes" id="UP001183410"/>
    </source>
</evidence>
<keyword evidence="2" id="KW-0812">Transmembrane</keyword>
<feature type="region of interest" description="Disordered" evidence="1">
    <location>
        <begin position="119"/>
        <end position="139"/>
    </location>
</feature>
<feature type="transmembrane region" description="Helical" evidence="2">
    <location>
        <begin position="169"/>
        <end position="193"/>
    </location>
</feature>
<reference evidence="4" key="1">
    <citation type="submission" date="2023-07" db="EMBL/GenBank/DDBJ databases">
        <title>30 novel species of actinomycetes from the DSMZ collection.</title>
        <authorList>
            <person name="Nouioui I."/>
        </authorList>
    </citation>
    <scope>NUCLEOTIDE SEQUENCE [LARGE SCALE GENOMIC DNA]</scope>
    <source>
        <strain evidence="4">DSM 44915</strain>
    </source>
</reference>
<name>A0ABU2JZV5_9ACTN</name>
<sequence>MAKFLLSLHVLAAIIAVGPITVAASLFPRYARQAFLAEGPADGAAAAAGRAATVAALLHRICRGYAAVGIAVPLFGLATGASLGVLTDAWLLVSMALTIVAAALLVVVILPAQEDLLHPDPHQDQGDAGPDADPVPAATAQGAAQGVAGGAAEAPAVGVRRDAAATRAVTVRLAMLTGVFNLLWATVVVLMIVRPGSTTSA</sequence>
<proteinExistence type="predicted"/>
<keyword evidence="4" id="KW-1185">Reference proteome</keyword>
<evidence type="ECO:0000256" key="1">
    <source>
        <dbReference type="SAM" id="MobiDB-lite"/>
    </source>
</evidence>
<keyword evidence="2" id="KW-0472">Membrane</keyword>
<accession>A0ABU2JZV5</accession>
<organism evidence="3 4">
    <name type="scientific">Streptomyces chisholmiae</name>
    <dbReference type="NCBI Taxonomy" id="3075540"/>
    <lineage>
        <taxon>Bacteria</taxon>
        <taxon>Bacillati</taxon>
        <taxon>Actinomycetota</taxon>
        <taxon>Actinomycetes</taxon>
        <taxon>Kitasatosporales</taxon>
        <taxon>Streptomycetaceae</taxon>
        <taxon>Streptomyces</taxon>
    </lineage>
</organism>
<dbReference type="RefSeq" id="WP_311670532.1">
    <property type="nucleotide sequence ID" value="NZ_JAVREO010000027.1"/>
</dbReference>
<dbReference type="EMBL" id="JAVREO010000027">
    <property type="protein sequence ID" value="MDT0270470.1"/>
    <property type="molecule type" value="Genomic_DNA"/>
</dbReference>